<dbReference type="STRING" id="51240.A0A2I4E4E5"/>
<dbReference type="PROSITE" id="PS51375">
    <property type="entry name" value="PPR"/>
    <property type="match status" value="5"/>
</dbReference>
<dbReference type="PANTHER" id="PTHR47447">
    <property type="entry name" value="OS03G0856100 PROTEIN"/>
    <property type="match status" value="1"/>
</dbReference>
<dbReference type="Gene3D" id="1.25.40.10">
    <property type="entry name" value="Tetratricopeptide repeat domain"/>
    <property type="match status" value="3"/>
</dbReference>
<dbReference type="KEGG" id="jre:108986189"/>
<keyword evidence="3" id="KW-1185">Reference proteome</keyword>
<dbReference type="PANTHER" id="PTHR47447:SF27">
    <property type="entry name" value="PENTACOTRIPEPTIDE-REPEAT REGION OF PRORP DOMAIN-CONTAINING PROTEIN"/>
    <property type="match status" value="1"/>
</dbReference>
<gene>
    <name evidence="4" type="primary">LOC108986189</name>
</gene>
<dbReference type="OrthoDB" id="185373at2759"/>
<comment type="similarity">
    <text evidence="1">Belongs to the PPR family. P subfamily.</text>
</comment>
<dbReference type="Pfam" id="PF13041">
    <property type="entry name" value="PPR_2"/>
    <property type="match status" value="2"/>
</dbReference>
<evidence type="ECO:0000256" key="1">
    <source>
        <dbReference type="ARBA" id="ARBA00007626"/>
    </source>
</evidence>
<dbReference type="GeneID" id="108986189"/>
<dbReference type="Proteomes" id="UP000235220">
    <property type="component" value="Chromosome 6"/>
</dbReference>
<reference evidence="4" key="1">
    <citation type="submission" date="2025-08" db="UniProtKB">
        <authorList>
            <consortium name="RefSeq"/>
        </authorList>
    </citation>
    <scope>IDENTIFICATION</scope>
    <source>
        <tissue evidence="4">Leaves</tissue>
    </source>
</reference>
<evidence type="ECO:0000256" key="2">
    <source>
        <dbReference type="ARBA" id="ARBA00022737"/>
    </source>
</evidence>
<organism evidence="3 4">
    <name type="scientific">Juglans regia</name>
    <name type="common">English walnut</name>
    <dbReference type="NCBI Taxonomy" id="51240"/>
    <lineage>
        <taxon>Eukaryota</taxon>
        <taxon>Viridiplantae</taxon>
        <taxon>Streptophyta</taxon>
        <taxon>Embryophyta</taxon>
        <taxon>Tracheophyta</taxon>
        <taxon>Spermatophyta</taxon>
        <taxon>Magnoliopsida</taxon>
        <taxon>eudicotyledons</taxon>
        <taxon>Gunneridae</taxon>
        <taxon>Pentapetalae</taxon>
        <taxon>rosids</taxon>
        <taxon>fabids</taxon>
        <taxon>Fagales</taxon>
        <taxon>Juglandaceae</taxon>
        <taxon>Juglans</taxon>
    </lineage>
</organism>
<keyword evidence="2" id="KW-0677">Repeat</keyword>
<evidence type="ECO:0000313" key="3">
    <source>
        <dbReference type="Proteomes" id="UP000235220"/>
    </source>
</evidence>
<dbReference type="InterPro" id="IPR002885">
    <property type="entry name" value="PPR_rpt"/>
</dbReference>
<dbReference type="AlphaFoldDB" id="A0A2I4E4E5"/>
<dbReference type="InterPro" id="IPR011990">
    <property type="entry name" value="TPR-like_helical_dom_sf"/>
</dbReference>
<dbReference type="NCBIfam" id="TIGR00756">
    <property type="entry name" value="PPR"/>
    <property type="match status" value="5"/>
</dbReference>
<evidence type="ECO:0000313" key="4">
    <source>
        <dbReference type="RefSeq" id="XP_018814265.2"/>
    </source>
</evidence>
<dbReference type="RefSeq" id="XP_018814265.2">
    <property type="nucleotide sequence ID" value="XM_018958720.2"/>
</dbReference>
<protein>
    <submittedName>
        <fullName evidence="4">Pentatricopeptide repeat-containing protein At2g01390</fullName>
    </submittedName>
</protein>
<dbReference type="Pfam" id="PF13812">
    <property type="entry name" value="PPR_3"/>
    <property type="match status" value="1"/>
</dbReference>
<name>A0A2I4E4E5_JUGRE</name>
<dbReference type="GO" id="GO:0003729">
    <property type="term" value="F:mRNA binding"/>
    <property type="evidence" value="ECO:0000318"/>
    <property type="project" value="GO_Central"/>
</dbReference>
<dbReference type="Gramene" id="Jr06_15580_p1">
    <property type="protein sequence ID" value="cds.Jr06_15580_p1"/>
    <property type="gene ID" value="Jr06_15580"/>
</dbReference>
<dbReference type="FunCoup" id="A0A2I4E4E5">
    <property type="interactions" value="1499"/>
</dbReference>
<accession>A0A2I4E4E5</accession>
<proteinExistence type="inferred from homology"/>
<sequence>MRGTFDSHGFLRKLAFFWAINGDQPFHYWRGSIKRLHSLNQHKHKKPIALYKRKTKRPVKSVDREDIEPNAYMRDTVGKIYGLLKFSSWDFAKEELERFPIRWDSYTVNKVLKTHPPMEKAWLFFNWVSRLKGFKHDHFTYTTMLDIFGEAGRISSMKYVFKQMQEKGLKIDAVTYTSLMHWLSISGDVDGAMKVWEEMKANGCLPTVVSYTAYMKLLFDYRKAKEATNVYKEMLRSGYSPSCHTYTVLMVYLVESGKYKEALEIFSKMQEAGVLPDKAACNILVEKFSKVGETKALTLILQYMKENHLVLRYPVYLEALEALKFAGESSALLRQVNPHFSIVVKEEVSEVIPTASDVHFCIDSGLLLIFLKKRNLVAIDRLLTGIIDKNVQLDSAIISSIVEANCDRSRRSGALLAFKCSVRMDIIMERNAYISLIGILIRSSSFLKVVEIVEAMLRAGQSPGTYLSALLIYRLGFARRAVCAAKIFDLLPDDHKSTATFTALIGVYFTLGNADKGLKIFKTMLEKGIRPTLSTYNVLLAGLANSGRTSEVEVYRKEKKNLQLDSRDRATISLEEKICDLLFAGVVVS</sequence>